<sequence length="147" mass="16477">MLRAVLIDLSGTLHIDNQAIPGCIEALNRLLSSNLYVKFVTNTTKESRRILFERLTQLGFKVNKDDIISSLGAARNLVADRNLKPMLMLSPEAMEDFQGLECPKGEKPTAVLIGLAPTEFHYDRLNEAFRYIENISVNPKSSCCYSN</sequence>
<dbReference type="GO" id="GO:0005737">
    <property type="term" value="C:cytoplasm"/>
    <property type="evidence" value="ECO:0007669"/>
    <property type="project" value="TreeGrafter"/>
</dbReference>
<organism evidence="1 2">
    <name type="scientific">Acanthoscelides obtectus</name>
    <name type="common">Bean weevil</name>
    <name type="synonym">Bruchus obtectus</name>
    <dbReference type="NCBI Taxonomy" id="200917"/>
    <lineage>
        <taxon>Eukaryota</taxon>
        <taxon>Metazoa</taxon>
        <taxon>Ecdysozoa</taxon>
        <taxon>Arthropoda</taxon>
        <taxon>Hexapoda</taxon>
        <taxon>Insecta</taxon>
        <taxon>Pterygota</taxon>
        <taxon>Neoptera</taxon>
        <taxon>Endopterygota</taxon>
        <taxon>Coleoptera</taxon>
        <taxon>Polyphaga</taxon>
        <taxon>Cucujiformia</taxon>
        <taxon>Chrysomeloidea</taxon>
        <taxon>Chrysomelidae</taxon>
        <taxon>Bruchinae</taxon>
        <taxon>Bruchini</taxon>
        <taxon>Acanthoscelides</taxon>
    </lineage>
</organism>
<dbReference type="InterPro" id="IPR036412">
    <property type="entry name" value="HAD-like_sf"/>
</dbReference>
<name>A0A9P0PGG5_ACAOB</name>
<proteinExistence type="predicted"/>
<dbReference type="Pfam" id="PF13344">
    <property type="entry name" value="Hydrolase_6"/>
    <property type="match status" value="1"/>
</dbReference>
<dbReference type="Proteomes" id="UP001152888">
    <property type="component" value="Unassembled WGS sequence"/>
</dbReference>
<dbReference type="InterPro" id="IPR006357">
    <property type="entry name" value="HAD-SF_hydro_IIA"/>
</dbReference>
<dbReference type="EMBL" id="CAKOFQ010006883">
    <property type="protein sequence ID" value="CAH1979729.1"/>
    <property type="molecule type" value="Genomic_DNA"/>
</dbReference>
<evidence type="ECO:0000313" key="2">
    <source>
        <dbReference type="Proteomes" id="UP001152888"/>
    </source>
</evidence>
<dbReference type="GO" id="GO:0016791">
    <property type="term" value="F:phosphatase activity"/>
    <property type="evidence" value="ECO:0007669"/>
    <property type="project" value="TreeGrafter"/>
</dbReference>
<dbReference type="SUPFAM" id="SSF56784">
    <property type="entry name" value="HAD-like"/>
    <property type="match status" value="1"/>
</dbReference>
<dbReference type="AlphaFoldDB" id="A0A9P0PGG5"/>
<dbReference type="OrthoDB" id="426235at2759"/>
<dbReference type="PANTHER" id="PTHR19288">
    <property type="entry name" value="4-NITROPHENYLPHOSPHATASE-RELATED"/>
    <property type="match status" value="1"/>
</dbReference>
<evidence type="ECO:0008006" key="3">
    <source>
        <dbReference type="Google" id="ProtNLM"/>
    </source>
</evidence>
<dbReference type="InterPro" id="IPR023214">
    <property type="entry name" value="HAD_sf"/>
</dbReference>
<keyword evidence="2" id="KW-1185">Reference proteome</keyword>
<protein>
    <recommendedName>
        <fullName evidence="3">Haloacid dehalogenase-like hydrolase domain-containing protein 2</fullName>
    </recommendedName>
</protein>
<comment type="caution">
    <text evidence="1">The sequence shown here is derived from an EMBL/GenBank/DDBJ whole genome shotgun (WGS) entry which is preliminary data.</text>
</comment>
<accession>A0A9P0PGG5</accession>
<dbReference type="PANTHER" id="PTHR19288:SF46">
    <property type="entry name" value="HALOACID DEHALOGENASE-LIKE HYDROLASE DOMAIN-CONTAINING PROTEIN 2"/>
    <property type="match status" value="1"/>
</dbReference>
<reference evidence="1" key="1">
    <citation type="submission" date="2022-03" db="EMBL/GenBank/DDBJ databases">
        <authorList>
            <person name="Sayadi A."/>
        </authorList>
    </citation>
    <scope>NUCLEOTIDE SEQUENCE</scope>
</reference>
<dbReference type="Gene3D" id="3.40.50.1000">
    <property type="entry name" value="HAD superfamily/HAD-like"/>
    <property type="match status" value="2"/>
</dbReference>
<gene>
    <name evidence="1" type="ORF">ACAOBT_LOCUS13599</name>
</gene>
<evidence type="ECO:0000313" key="1">
    <source>
        <dbReference type="EMBL" id="CAH1979729.1"/>
    </source>
</evidence>